<reference evidence="1 2" key="1">
    <citation type="submission" date="2021-06" db="EMBL/GenBank/DDBJ databases">
        <title>Caerostris extrusa draft genome.</title>
        <authorList>
            <person name="Kono N."/>
            <person name="Arakawa K."/>
        </authorList>
    </citation>
    <scope>NUCLEOTIDE SEQUENCE [LARGE SCALE GENOMIC DNA]</scope>
</reference>
<proteinExistence type="predicted"/>
<dbReference type="Proteomes" id="UP001054945">
    <property type="component" value="Unassembled WGS sequence"/>
</dbReference>
<keyword evidence="2" id="KW-1185">Reference proteome</keyword>
<organism evidence="1 2">
    <name type="scientific">Caerostris extrusa</name>
    <name type="common">Bark spider</name>
    <name type="synonym">Caerostris bankana</name>
    <dbReference type="NCBI Taxonomy" id="172846"/>
    <lineage>
        <taxon>Eukaryota</taxon>
        <taxon>Metazoa</taxon>
        <taxon>Ecdysozoa</taxon>
        <taxon>Arthropoda</taxon>
        <taxon>Chelicerata</taxon>
        <taxon>Arachnida</taxon>
        <taxon>Araneae</taxon>
        <taxon>Araneomorphae</taxon>
        <taxon>Entelegynae</taxon>
        <taxon>Araneoidea</taxon>
        <taxon>Araneidae</taxon>
        <taxon>Caerostris</taxon>
    </lineage>
</organism>
<accession>A0AAV4Y1G3</accession>
<evidence type="ECO:0000313" key="2">
    <source>
        <dbReference type="Proteomes" id="UP001054945"/>
    </source>
</evidence>
<sequence length="89" mass="10573">MHLFSSITILDLRQKLFANRKRDDRNAHAKQLVLPYQTNSENVFPSFFKAAFSSKTERKNQKNVIVTFRKYEAIKPPPSKILRHKVWEK</sequence>
<protein>
    <submittedName>
        <fullName evidence="1">Uncharacterized protein</fullName>
    </submittedName>
</protein>
<name>A0AAV4Y1G3_CAEEX</name>
<dbReference type="EMBL" id="BPLR01018485">
    <property type="protein sequence ID" value="GIZ00024.1"/>
    <property type="molecule type" value="Genomic_DNA"/>
</dbReference>
<gene>
    <name evidence="1" type="ORF">CEXT_313531</name>
</gene>
<dbReference type="AlphaFoldDB" id="A0AAV4Y1G3"/>
<evidence type="ECO:0000313" key="1">
    <source>
        <dbReference type="EMBL" id="GIZ00024.1"/>
    </source>
</evidence>
<comment type="caution">
    <text evidence="1">The sequence shown here is derived from an EMBL/GenBank/DDBJ whole genome shotgun (WGS) entry which is preliminary data.</text>
</comment>